<feature type="transmembrane region" description="Helical" evidence="10">
    <location>
        <begin position="269"/>
        <end position="292"/>
    </location>
</feature>
<dbReference type="GO" id="GO:0005783">
    <property type="term" value="C:endoplasmic reticulum"/>
    <property type="evidence" value="ECO:0007669"/>
    <property type="project" value="TreeGrafter"/>
</dbReference>
<evidence type="ECO:0000259" key="11">
    <source>
        <dbReference type="Pfam" id="PF01490"/>
    </source>
</evidence>
<keyword evidence="8 10" id="KW-0472">Membrane</keyword>
<feature type="transmembrane region" description="Helical" evidence="10">
    <location>
        <begin position="345"/>
        <end position="368"/>
    </location>
</feature>
<comment type="subcellular location">
    <subcellularLocation>
        <location evidence="1">Vacuole membrane</location>
        <topology evidence="1">Multi-pass membrane protein</topology>
    </subcellularLocation>
</comment>
<keyword evidence="13" id="KW-1185">Reference proteome</keyword>
<feature type="transmembrane region" description="Helical" evidence="10">
    <location>
        <begin position="304"/>
        <end position="325"/>
    </location>
</feature>
<keyword evidence="6" id="KW-0029">Amino-acid transport</keyword>
<dbReference type="PANTHER" id="PTHR22950">
    <property type="entry name" value="AMINO ACID TRANSPORTER"/>
    <property type="match status" value="1"/>
</dbReference>
<accession>A0A109UYB1</accession>
<dbReference type="Proteomes" id="UP000243052">
    <property type="component" value="Chromosome iii"/>
</dbReference>
<dbReference type="RefSeq" id="XP_017986538.1">
    <property type="nucleotide sequence ID" value="XM_018131574.1"/>
</dbReference>
<evidence type="ECO:0000256" key="2">
    <source>
        <dbReference type="ARBA" id="ARBA00008066"/>
    </source>
</evidence>
<feature type="region of interest" description="Disordered" evidence="9">
    <location>
        <begin position="1"/>
        <end position="28"/>
    </location>
</feature>
<dbReference type="GO" id="GO:0015179">
    <property type="term" value="F:L-amino acid transmembrane transporter activity"/>
    <property type="evidence" value="ECO:0007669"/>
    <property type="project" value="TreeGrafter"/>
</dbReference>
<evidence type="ECO:0000256" key="5">
    <source>
        <dbReference type="ARBA" id="ARBA00022692"/>
    </source>
</evidence>
<dbReference type="STRING" id="45286.A0A109UYB1"/>
<evidence type="ECO:0000256" key="4">
    <source>
        <dbReference type="ARBA" id="ARBA00022554"/>
    </source>
</evidence>
<proteinExistence type="inferred from homology"/>
<dbReference type="InterPro" id="IPR013057">
    <property type="entry name" value="AA_transpt_TM"/>
</dbReference>
<keyword evidence="5 10" id="KW-0812">Transmembrane</keyword>
<feature type="transmembrane region" description="Helical" evidence="10">
    <location>
        <begin position="426"/>
        <end position="444"/>
    </location>
</feature>
<evidence type="ECO:0000256" key="10">
    <source>
        <dbReference type="SAM" id="Phobius"/>
    </source>
</evidence>
<feature type="transmembrane region" description="Helical" evidence="10">
    <location>
        <begin position="456"/>
        <end position="480"/>
    </location>
</feature>
<keyword evidence="7 10" id="KW-1133">Transmembrane helix</keyword>
<evidence type="ECO:0000256" key="8">
    <source>
        <dbReference type="ARBA" id="ARBA00023136"/>
    </source>
</evidence>
<comment type="similarity">
    <text evidence="2">Belongs to the amino acid/polyamine transporter 2 family.</text>
</comment>
<feature type="transmembrane region" description="Helical" evidence="10">
    <location>
        <begin position="396"/>
        <end position="420"/>
    </location>
</feature>
<protein>
    <submittedName>
        <fullName evidence="12">HCL609Cp</fullName>
    </submittedName>
</protein>
<dbReference type="GO" id="GO:0005774">
    <property type="term" value="C:vacuolar membrane"/>
    <property type="evidence" value="ECO:0007669"/>
    <property type="project" value="UniProtKB-SubCell"/>
</dbReference>
<name>A0A109UYB1_9SACH</name>
<dbReference type="AlphaFoldDB" id="A0A109UYB1"/>
<feature type="transmembrane region" description="Helical" evidence="10">
    <location>
        <begin position="228"/>
        <end position="249"/>
    </location>
</feature>
<evidence type="ECO:0000256" key="6">
    <source>
        <dbReference type="ARBA" id="ARBA00022970"/>
    </source>
</evidence>
<dbReference type="PANTHER" id="PTHR22950:SF458">
    <property type="entry name" value="SODIUM-COUPLED NEUTRAL AMINO ACID TRANSPORTER 11-RELATED"/>
    <property type="match status" value="1"/>
</dbReference>
<keyword evidence="4" id="KW-0926">Vacuole</keyword>
<dbReference type="EMBL" id="CP014243">
    <property type="protein sequence ID" value="AMD19542.1"/>
    <property type="molecule type" value="Genomic_DNA"/>
</dbReference>
<keyword evidence="3" id="KW-0813">Transport</keyword>
<evidence type="ECO:0000313" key="13">
    <source>
        <dbReference type="Proteomes" id="UP000243052"/>
    </source>
</evidence>
<feature type="domain" description="Amino acid transporter transmembrane" evidence="11">
    <location>
        <begin position="81"/>
        <end position="475"/>
    </location>
</feature>
<reference evidence="12 13" key="1">
    <citation type="submission" date="2016-01" db="EMBL/GenBank/DDBJ databases">
        <title>Genome sequence of the yeast Holleya sinecauda.</title>
        <authorList>
            <person name="Dietrich F.S."/>
        </authorList>
    </citation>
    <scope>NUCLEOTIDE SEQUENCE [LARGE SCALE GENOMIC DNA]</scope>
    <source>
        <strain evidence="12 13">ATCC 58844</strain>
    </source>
</reference>
<feature type="transmembrane region" description="Helical" evidence="10">
    <location>
        <begin position="112"/>
        <end position="134"/>
    </location>
</feature>
<evidence type="ECO:0000256" key="9">
    <source>
        <dbReference type="SAM" id="MobiDB-lite"/>
    </source>
</evidence>
<sequence length="489" mass="53674">MKDHSKHYYTHIGNSSNRPTSSIAGTSRSISPSNVELELSTFKSHDSGNQNGLNDGSGQSFADFEIDAEDPLTHPTRAPAKSNMYMAFMNMANSILGAGVVGQPFAIKNCGIVGGFMALVLLTAIVDWTIRLIVINFKLTGKTTYQDTVEFAMGKAGKITVLVVNGLFAFGSCVGFCIIVGDSVPHVLKAFFPSYAGYFGRNAIISVFSFLVSYPLSLNRNIAKLSKISMLALISIFMIVLIVMIRAPATANELKGTISVSEYFITPRIFQGISIISFALVCHHNTSFIYFSLKKPSLKRFSNLTHLSCTISMVLCLIAGYTGFLSFKSSTKGNILNNFPSDDKFINFARFCFGLNMVTTFPLEIFVLRDVARDLIYLRSNRQGDGNIVLDTKKHFIITTILVFAAVIISLTTCNLGALLELVGSTTASIIAYILPPLTTLCLVGRKKTFKEKIPYYACIIFGITLMIVSSSQTLFYAYYDKGEKHCEI</sequence>
<feature type="transmembrane region" description="Helical" evidence="10">
    <location>
        <begin position="159"/>
        <end position="181"/>
    </location>
</feature>
<feature type="transmembrane region" description="Helical" evidence="10">
    <location>
        <begin position="196"/>
        <end position="216"/>
    </location>
</feature>
<dbReference type="OrthoDB" id="28208at2759"/>
<evidence type="ECO:0000256" key="1">
    <source>
        <dbReference type="ARBA" id="ARBA00004128"/>
    </source>
</evidence>
<feature type="compositionally biased region" description="Polar residues" evidence="9">
    <location>
        <begin position="12"/>
        <end position="28"/>
    </location>
</feature>
<evidence type="ECO:0000313" key="12">
    <source>
        <dbReference type="EMBL" id="AMD19542.1"/>
    </source>
</evidence>
<gene>
    <name evidence="12" type="ORF">AW171_hschr31380</name>
</gene>
<organism evidence="12 13">
    <name type="scientific">Eremothecium sinecaudum</name>
    <dbReference type="NCBI Taxonomy" id="45286"/>
    <lineage>
        <taxon>Eukaryota</taxon>
        <taxon>Fungi</taxon>
        <taxon>Dikarya</taxon>
        <taxon>Ascomycota</taxon>
        <taxon>Saccharomycotina</taxon>
        <taxon>Saccharomycetes</taxon>
        <taxon>Saccharomycetales</taxon>
        <taxon>Saccharomycetaceae</taxon>
        <taxon>Eremothecium</taxon>
    </lineage>
</organism>
<dbReference type="GeneID" id="28722745"/>
<dbReference type="Pfam" id="PF01490">
    <property type="entry name" value="Aa_trans"/>
    <property type="match status" value="1"/>
</dbReference>
<feature type="transmembrane region" description="Helical" evidence="10">
    <location>
        <begin position="87"/>
        <end position="106"/>
    </location>
</feature>
<evidence type="ECO:0000256" key="3">
    <source>
        <dbReference type="ARBA" id="ARBA00022448"/>
    </source>
</evidence>
<evidence type="ECO:0000256" key="7">
    <source>
        <dbReference type="ARBA" id="ARBA00022989"/>
    </source>
</evidence>